<keyword evidence="2" id="KW-1185">Reference proteome</keyword>
<dbReference type="Proteomes" id="UP000199556">
    <property type="component" value="Unassembled WGS sequence"/>
</dbReference>
<dbReference type="RefSeq" id="WP_090486078.1">
    <property type="nucleotide sequence ID" value="NZ_FOUO01000011.1"/>
</dbReference>
<dbReference type="EMBL" id="FOUO01000011">
    <property type="protein sequence ID" value="SFM57944.1"/>
    <property type="molecule type" value="Genomic_DNA"/>
</dbReference>
<protein>
    <recommendedName>
        <fullName evidence="3">PIN domain-containing protein</fullName>
    </recommendedName>
</protein>
<proteinExistence type="predicted"/>
<accession>A0A1I4S143</accession>
<dbReference type="InterPro" id="IPR016541">
    <property type="entry name" value="UCP008505"/>
</dbReference>
<dbReference type="Pfam" id="PF14367">
    <property type="entry name" value="DUF4411"/>
    <property type="match status" value="1"/>
</dbReference>
<evidence type="ECO:0008006" key="3">
    <source>
        <dbReference type="Google" id="ProtNLM"/>
    </source>
</evidence>
<evidence type="ECO:0000313" key="2">
    <source>
        <dbReference type="Proteomes" id="UP000199556"/>
    </source>
</evidence>
<dbReference type="AlphaFoldDB" id="A0A1I4S143"/>
<sequence>MFLLDANVFIFAHRDYYPPERVPEYWSWLAYNADKGNIKVPQPIWDELKPQDEELKDWFKAHKDDFILNPDDSDMLVPDVLDKYAPDLTDAEIEQIGNDPFLIAAALRYKATVVSKEGSKPSKKRANRKIPDVCRDLGVLCITDHRLIVELDFRTNWRG</sequence>
<dbReference type="STRING" id="195064.SAMN05421721_11149"/>
<gene>
    <name evidence="1" type="ORF">SAMN05421721_11149</name>
</gene>
<reference evidence="1 2" key="1">
    <citation type="submission" date="2016-10" db="EMBL/GenBank/DDBJ databases">
        <authorList>
            <person name="de Groot N.N."/>
        </authorList>
    </citation>
    <scope>NUCLEOTIDE SEQUENCE [LARGE SCALE GENOMIC DNA]</scope>
    <source>
        <strain evidence="1 2">DSM 4180</strain>
    </source>
</reference>
<dbReference type="OrthoDB" id="338425at2"/>
<evidence type="ECO:0000313" key="1">
    <source>
        <dbReference type="EMBL" id="SFM57944.1"/>
    </source>
</evidence>
<organism evidence="1 2">
    <name type="scientific">Ectothiorhodospira mobilis</name>
    <dbReference type="NCBI Taxonomy" id="195064"/>
    <lineage>
        <taxon>Bacteria</taxon>
        <taxon>Pseudomonadati</taxon>
        <taxon>Pseudomonadota</taxon>
        <taxon>Gammaproteobacteria</taxon>
        <taxon>Chromatiales</taxon>
        <taxon>Ectothiorhodospiraceae</taxon>
        <taxon>Ectothiorhodospira</taxon>
    </lineage>
</organism>
<name>A0A1I4S143_ECTMO</name>